<dbReference type="Pfam" id="PF13476">
    <property type="entry name" value="AAA_23"/>
    <property type="match status" value="1"/>
</dbReference>
<reference evidence="3" key="1">
    <citation type="submission" date="2022-05" db="EMBL/GenBank/DDBJ databases">
        <title>Sphingomonas sp. strain MG17 Genome sequencing and assembly.</title>
        <authorList>
            <person name="Kim I."/>
        </authorList>
    </citation>
    <scope>NUCLEOTIDE SEQUENCE</scope>
    <source>
        <strain evidence="3">MG17</strain>
    </source>
</reference>
<name>A0A9X2HL92_9SPHN</name>
<keyword evidence="4" id="KW-1185">Reference proteome</keyword>
<feature type="domain" description="Rad50/SbcC-type AAA" evidence="2">
    <location>
        <begin position="5"/>
        <end position="94"/>
    </location>
</feature>
<dbReference type="InterPro" id="IPR027417">
    <property type="entry name" value="P-loop_NTPase"/>
</dbReference>
<dbReference type="AlphaFoldDB" id="A0A9X2HL92"/>
<dbReference type="RefSeq" id="WP_254295460.1">
    <property type="nucleotide sequence ID" value="NZ_JAMLDX010000016.1"/>
</dbReference>
<proteinExistence type="predicted"/>
<dbReference type="Proteomes" id="UP001139451">
    <property type="component" value="Unassembled WGS sequence"/>
</dbReference>
<dbReference type="PANTHER" id="PTHR41259:SF1">
    <property type="entry name" value="DOUBLE-STRAND BREAK REPAIR RAD50 ATPASE, PUTATIVE-RELATED"/>
    <property type="match status" value="1"/>
</dbReference>
<feature type="coiled-coil region" evidence="1">
    <location>
        <begin position="341"/>
        <end position="394"/>
    </location>
</feature>
<sequence length="876" mass="94002">MIIRSLELANFRKFREPLRIDGFTDGLNVVVEPNETGKSTLLEALRAAFFIRHSAKTELVRSYVPIGDDVAPRVAVEFTLRGQPWSVEKQFMKSTSVRLTGNGSRKESDAAEEALQELLGFERGNNRGSDPETRGPLGMLWVEQMSALAVESPNRIVRDTVRGVLEAEVGAVTGGRRFDAIRSNVEAAYGALRTPATGKSRGELAAAEARLASATDARQRAEAVFREYEQALGDLENARARLRIVERDLADPETVEERRRLEADQKLAETASLRVATAEAQHGRAEELAKAAASRLERLDVAETRKATAAQTVETARAAKSEAQVAVDAAAAGEGLQRSALDVARTELRAKEKALSEARDRARRFAAAAGARRAIDARQTLSELEAREHLLKDESALALPDGTLDELLRLERNELAALARFEAGSVKVEVELAGAAELRVDGQPSDATSVDVLTATRFQIGDAGSVTVRPPQGSGRSMEADLAAAREELKGRLEALGVTSHAAAIARDERASSAKRELVTLRAQIAAACPGDPTIGLAPGADALRAFAADVGESVDISEPPDDDLNAKEDAVTKAKLAEVAASATHDDGRTALAKAESVLAAATADLSAATREDEAAKSNLLTVLGDSDRADLESAALELQRDRAAKLDLRDQAREGAKAFDLDAIKRRLDNMDRAATRAGQERLDLTGRIASLEATVQREGKAGPAGQVAEAREEEIAATAARDRLRQEADTLELLRRTLGEAADGASRTFLAPVTRRAARYVERLLPGCGLSFDEGLGLTGVTRAGVDESCGDLSRGTQEQLAILTRLAFADLLLEDGAPISLILDDPLVYSDDARLETMTEILQEAAQRMQVILLTCRTKAFRHVDGNRITLA</sequence>
<feature type="coiled-coil region" evidence="1">
    <location>
        <begin position="204"/>
        <end position="248"/>
    </location>
</feature>
<dbReference type="InterPro" id="IPR038729">
    <property type="entry name" value="Rad50/SbcC_AAA"/>
</dbReference>
<dbReference type="SUPFAM" id="SSF52540">
    <property type="entry name" value="P-loop containing nucleoside triphosphate hydrolases"/>
    <property type="match status" value="1"/>
</dbReference>
<evidence type="ECO:0000313" key="3">
    <source>
        <dbReference type="EMBL" id="MCP3732212.1"/>
    </source>
</evidence>
<dbReference type="PANTHER" id="PTHR41259">
    <property type="entry name" value="DOUBLE-STRAND BREAK REPAIR RAD50 ATPASE, PUTATIVE-RELATED"/>
    <property type="match status" value="1"/>
</dbReference>
<evidence type="ECO:0000259" key="2">
    <source>
        <dbReference type="Pfam" id="PF13476"/>
    </source>
</evidence>
<comment type="caution">
    <text evidence="3">The sequence shown here is derived from an EMBL/GenBank/DDBJ whole genome shotgun (WGS) entry which is preliminary data.</text>
</comment>
<evidence type="ECO:0000313" key="4">
    <source>
        <dbReference type="Proteomes" id="UP001139451"/>
    </source>
</evidence>
<keyword evidence="1" id="KW-0175">Coiled coil</keyword>
<dbReference type="Gene3D" id="3.40.50.300">
    <property type="entry name" value="P-loop containing nucleotide triphosphate hydrolases"/>
    <property type="match status" value="2"/>
</dbReference>
<dbReference type="GO" id="GO:0006302">
    <property type="term" value="P:double-strand break repair"/>
    <property type="evidence" value="ECO:0007669"/>
    <property type="project" value="InterPro"/>
</dbReference>
<gene>
    <name evidence="3" type="ORF">M9978_17465</name>
</gene>
<accession>A0A9X2HL92</accession>
<dbReference type="EMBL" id="JAMLDX010000016">
    <property type="protein sequence ID" value="MCP3732212.1"/>
    <property type="molecule type" value="Genomic_DNA"/>
</dbReference>
<evidence type="ECO:0000256" key="1">
    <source>
        <dbReference type="SAM" id="Coils"/>
    </source>
</evidence>
<dbReference type="GO" id="GO:0016887">
    <property type="term" value="F:ATP hydrolysis activity"/>
    <property type="evidence" value="ECO:0007669"/>
    <property type="project" value="InterPro"/>
</dbReference>
<protein>
    <submittedName>
        <fullName evidence="3">AAA family ATPase</fullName>
    </submittedName>
</protein>
<organism evidence="3 4">
    <name type="scientific">Sphingomonas tagetis</name>
    <dbReference type="NCBI Taxonomy" id="2949092"/>
    <lineage>
        <taxon>Bacteria</taxon>
        <taxon>Pseudomonadati</taxon>
        <taxon>Pseudomonadota</taxon>
        <taxon>Alphaproteobacteria</taxon>
        <taxon>Sphingomonadales</taxon>
        <taxon>Sphingomonadaceae</taxon>
        <taxon>Sphingomonas</taxon>
    </lineage>
</organism>